<dbReference type="Pfam" id="PF11917">
    <property type="entry name" value="DUF3435"/>
    <property type="match status" value="1"/>
</dbReference>
<dbReference type="STRING" id="1429867.A0A0G4PHK9"/>
<evidence type="ECO:0000259" key="2">
    <source>
        <dbReference type="PROSITE" id="PS50879"/>
    </source>
</evidence>
<evidence type="ECO:0000256" key="1">
    <source>
        <dbReference type="SAM" id="MobiDB-lite"/>
    </source>
</evidence>
<feature type="region of interest" description="Disordered" evidence="1">
    <location>
        <begin position="41"/>
        <end position="64"/>
    </location>
</feature>
<keyword evidence="4" id="KW-1185">Reference proteome</keyword>
<dbReference type="GO" id="GO:0003676">
    <property type="term" value="F:nucleic acid binding"/>
    <property type="evidence" value="ECO:0007669"/>
    <property type="project" value="InterPro"/>
</dbReference>
<dbReference type="CDD" id="cd09276">
    <property type="entry name" value="Rnase_HI_RT_non_LTR"/>
    <property type="match status" value="1"/>
</dbReference>
<dbReference type="InterPro" id="IPR036397">
    <property type="entry name" value="RNaseH_sf"/>
</dbReference>
<dbReference type="EMBL" id="HG793149">
    <property type="protein sequence ID" value="CRL25736.1"/>
    <property type="molecule type" value="Genomic_DNA"/>
</dbReference>
<accession>A0A0G4PHK9</accession>
<reference evidence="3 4" key="1">
    <citation type="journal article" date="2014" name="Nat. Commun.">
        <title>Multiple recent horizontal transfers of a large genomic region in cheese making fungi.</title>
        <authorList>
            <person name="Cheeseman K."/>
            <person name="Ropars J."/>
            <person name="Renault P."/>
            <person name="Dupont J."/>
            <person name="Gouzy J."/>
            <person name="Branca A."/>
            <person name="Abraham A.L."/>
            <person name="Ceppi M."/>
            <person name="Conseiller E."/>
            <person name="Debuchy R."/>
            <person name="Malagnac F."/>
            <person name="Goarin A."/>
            <person name="Silar P."/>
            <person name="Lacoste S."/>
            <person name="Sallet E."/>
            <person name="Bensimon A."/>
            <person name="Giraud T."/>
            <person name="Brygoo Y."/>
        </authorList>
    </citation>
    <scope>NUCLEOTIDE SEQUENCE [LARGE SCALE GENOMIC DNA]</scope>
    <source>
        <strain evidence="4">FM 013</strain>
    </source>
</reference>
<dbReference type="GO" id="GO:0004523">
    <property type="term" value="F:RNA-DNA hybrid ribonuclease activity"/>
    <property type="evidence" value="ECO:0007669"/>
    <property type="project" value="InterPro"/>
</dbReference>
<feature type="domain" description="RNase H type-1" evidence="2">
    <location>
        <begin position="1088"/>
        <end position="1235"/>
    </location>
</feature>
<proteinExistence type="predicted"/>
<dbReference type="Gene3D" id="3.30.420.10">
    <property type="entry name" value="Ribonuclease H-like superfamily/Ribonuclease H"/>
    <property type="match status" value="1"/>
</dbReference>
<dbReference type="SUPFAM" id="SSF53098">
    <property type="entry name" value="Ribonuclease H-like"/>
    <property type="match status" value="1"/>
</dbReference>
<dbReference type="InterPro" id="IPR012337">
    <property type="entry name" value="RNaseH-like_sf"/>
</dbReference>
<feature type="compositionally biased region" description="Basic and acidic residues" evidence="1">
    <location>
        <begin position="53"/>
        <end position="64"/>
    </location>
</feature>
<dbReference type="InterPro" id="IPR002156">
    <property type="entry name" value="RNaseH_domain"/>
</dbReference>
<dbReference type="InterPro" id="IPR021842">
    <property type="entry name" value="DUF3435"/>
</dbReference>
<name>A0A0G4PHK9_PENC3</name>
<dbReference type="PROSITE" id="PS50879">
    <property type="entry name" value="RNASE_H_1"/>
    <property type="match status" value="1"/>
</dbReference>
<organism evidence="3 4">
    <name type="scientific">Penicillium camemberti (strain FM 013)</name>
    <dbReference type="NCBI Taxonomy" id="1429867"/>
    <lineage>
        <taxon>Eukaryota</taxon>
        <taxon>Fungi</taxon>
        <taxon>Dikarya</taxon>
        <taxon>Ascomycota</taxon>
        <taxon>Pezizomycotina</taxon>
        <taxon>Eurotiomycetes</taxon>
        <taxon>Eurotiomycetidae</taxon>
        <taxon>Eurotiales</taxon>
        <taxon>Aspergillaceae</taxon>
        <taxon>Penicillium</taxon>
    </lineage>
</organism>
<evidence type="ECO:0000313" key="3">
    <source>
        <dbReference type="EMBL" id="CRL25736.1"/>
    </source>
</evidence>
<sequence length="1404" mass="159918">MLSSVTCRMTDAHVQSVAPHLIMGRRDFFAKRDELAKERRRLQREKNGYAPRAHKEEDSIREKDKRLPKTNELHRQTMNLWLEFTADPENGYEYYKTSPGSPAPTHEMIKAYIRWYANSIQGRLNDDGLPTVRTVSAHAEQFFGGFEQFTRTKIVPDDRKEIKMWIKKTLTADGIVVDQKKEKLNFTKQDFLRTVSSLWQTDHQTFIPGLLKVVILFALQLYLFTGARVGAFIPSSEDKYERGLRYEHIKLVLFPSPTARWAVGWKVDQKWLKNHRCEKYTVFGIGIRDSNRPQFASGYLLLSLALAHGAIYGVDTVDDLAQFDLSNGEIPLRWKEEYLDKPVLRHATADGPQETPLTKQKFCSCLRQIFTAAGYFGELATIHCIRRNLGKKVEKRNGSAPVSQILAHRGLNTFPEHYQAHCSSIDTVGAVLDEEDQSDHIEYFQGYVQYYERGLPGELPAEIKESILEKPDMVAMRAQIESFAQNHDEDRLKDKKLEYRKALVRHRLSELRQYQTRWAQEKRDRKVINRGKEEPTHSENDIRARTQMLIMPEIARIATAMSSNKELSFDEKLLFVEDLQTQCLRDFDVVYLPNESPVQGLCPVKGCQINIESLRKCDRSAHIHGCIRREKAFGLQISESEMQFCYEYMDWCLSSQWRDHCDTHLQSWKAQHCEVIIYRHTVIRPGYCPFCLWDPDLFAEKRLRYWLRSDNLREHIEGQHLAKIGHCQTKPICGCSQSFHNERDLRLHLHDAHGLKETIWQNPKLPSKRKRTCKLEAQISSTGPQEGRPKKARFYHYSHLSHEREDCVSEGSSIPVPALLPSVEGNLEQYSGQSICDKYSVSNKSNSVEPCFSELVSSPSSGPTTPGLEAIDPRILEPPKFNSDNARQSCDQAAIQPESLISPHEECEATCVSGIKQPQPPALSFASPPSGYCAVTEANERKDLQEHLTSLPTHDQAVIARFGCDSHPLIREEGKQNRPCDGQVPPSSPRRPLTRAKSQTQSPQHYPGDLNGYKTPKRLNAKNKRKLRDLQRKNLTLRQIGPHFADVDMALLRQAWMELKPSQRCTRSRANWNVTLHVVRTATDEEENLSSTLQYSDASGREGHLGAAAAALNDSLETIDSMQVQVGPMDWWSVHAAELIGVLYAINIINKVALRHWRTSHSRVGSATILSDSKSALQAIQNPGNKSGQQIIHAILQAARNTKTHGTSIRLQWTPGHCEVPGNDAADLLAKEAAVPGKTHPFCCLLSRERAHIRQGIHAQWKNEWNGSSTGAHLRQIDDTLPAKYTRRLYGSLPRNRAYLFTQLRTGHCWLSTYAKTFRFRDDDLCVCGERESVHHVLLDCPRLRELRRELRIKVGDAFNSISTLLGGPGEEGRGKIDSASRTKTVEAVLDFAEASQRFQSRAP</sequence>
<keyword evidence="3" id="KW-0808">Transferase</keyword>
<protein>
    <submittedName>
        <fullName evidence="3">Polynucleotidyl transferase, ribonuclease H fold</fullName>
    </submittedName>
</protein>
<dbReference type="PANTHER" id="PTHR37535:SF3">
    <property type="entry name" value="FLUG DOMAIN-CONTAINING PROTEIN"/>
    <property type="match status" value="1"/>
</dbReference>
<gene>
    <name evidence="3" type="ORF">PCAMFM013_S016g000017</name>
</gene>
<feature type="region of interest" description="Disordered" evidence="1">
    <location>
        <begin position="970"/>
        <end position="1026"/>
    </location>
</feature>
<dbReference type="PANTHER" id="PTHR37535">
    <property type="entry name" value="FLUG DOMAIN PROTEIN"/>
    <property type="match status" value="1"/>
</dbReference>
<feature type="compositionally biased region" description="Basic residues" evidence="1">
    <location>
        <begin position="1015"/>
        <end position="1026"/>
    </location>
</feature>
<dbReference type="GO" id="GO:0016740">
    <property type="term" value="F:transferase activity"/>
    <property type="evidence" value="ECO:0007669"/>
    <property type="project" value="UniProtKB-KW"/>
</dbReference>
<evidence type="ECO:0000313" key="4">
    <source>
        <dbReference type="Proteomes" id="UP000053732"/>
    </source>
</evidence>
<dbReference type="Proteomes" id="UP000053732">
    <property type="component" value="Unassembled WGS sequence"/>
</dbReference>